<keyword evidence="4" id="KW-0805">Transcription regulation</keyword>
<feature type="region of interest" description="Disordered" evidence="11">
    <location>
        <begin position="177"/>
        <end position="210"/>
    </location>
</feature>
<dbReference type="AlphaFoldDB" id="A0A9F5N053"/>
<dbReference type="InterPro" id="IPR001356">
    <property type="entry name" value="HD"/>
</dbReference>
<dbReference type="SUPFAM" id="SSF46689">
    <property type="entry name" value="Homeodomain-like"/>
    <property type="match status" value="1"/>
</dbReference>
<feature type="region of interest" description="Disordered" evidence="11">
    <location>
        <begin position="64"/>
        <end position="108"/>
    </location>
</feature>
<keyword evidence="2" id="KW-0217">Developmental protein</keyword>
<reference evidence="14" key="1">
    <citation type="submission" date="2025-08" db="UniProtKB">
        <authorList>
            <consortium name="RefSeq"/>
        </authorList>
    </citation>
    <scope>IDENTIFICATION</scope>
    <source>
        <tissue evidence="14">Liver</tissue>
    </source>
</reference>
<name>A0A9F5N053_PYTBI</name>
<feature type="region of interest" description="Disordered" evidence="11">
    <location>
        <begin position="1"/>
        <end position="40"/>
    </location>
</feature>
<dbReference type="KEGG" id="pbi:112542960"/>
<evidence type="ECO:0000256" key="7">
    <source>
        <dbReference type="ARBA" id="ARBA00023163"/>
    </source>
</evidence>
<dbReference type="PANTHER" id="PTHR24339:SF67">
    <property type="entry name" value="GNOT1 HOMEODOMAIN PROTEIN-RELATED"/>
    <property type="match status" value="1"/>
</dbReference>
<dbReference type="PANTHER" id="PTHR24339">
    <property type="entry name" value="HOMEOBOX PROTEIN EMX-RELATED"/>
    <property type="match status" value="1"/>
</dbReference>
<evidence type="ECO:0000256" key="8">
    <source>
        <dbReference type="ARBA" id="ARBA00023242"/>
    </source>
</evidence>
<dbReference type="CDD" id="cd00086">
    <property type="entry name" value="homeodomain"/>
    <property type="match status" value="1"/>
</dbReference>
<dbReference type="GO" id="GO:0000981">
    <property type="term" value="F:DNA-binding transcription factor activity, RNA polymerase II-specific"/>
    <property type="evidence" value="ECO:0007669"/>
    <property type="project" value="InterPro"/>
</dbReference>
<dbReference type="InterPro" id="IPR020479">
    <property type="entry name" value="HD_metazoa"/>
</dbReference>
<evidence type="ECO:0000256" key="1">
    <source>
        <dbReference type="ARBA" id="ARBA00004123"/>
    </source>
</evidence>
<dbReference type="PROSITE" id="PS00027">
    <property type="entry name" value="HOMEOBOX_1"/>
    <property type="match status" value="1"/>
</dbReference>
<dbReference type="InterPro" id="IPR009057">
    <property type="entry name" value="Homeodomain-like_sf"/>
</dbReference>
<evidence type="ECO:0000256" key="9">
    <source>
        <dbReference type="PROSITE-ProRule" id="PRU00108"/>
    </source>
</evidence>
<evidence type="ECO:0000313" key="14">
    <source>
        <dbReference type="RefSeq" id="XP_025032764.1"/>
    </source>
</evidence>
<dbReference type="OrthoDB" id="6159439at2759"/>
<dbReference type="Gene3D" id="1.10.10.60">
    <property type="entry name" value="Homeodomain-like"/>
    <property type="match status" value="1"/>
</dbReference>
<proteinExistence type="predicted"/>
<dbReference type="Proteomes" id="UP000695026">
    <property type="component" value="Unplaced"/>
</dbReference>
<keyword evidence="5 9" id="KW-0238">DNA-binding</keyword>
<keyword evidence="7" id="KW-0804">Transcription</keyword>
<comment type="subcellular location">
    <subcellularLocation>
        <location evidence="1 9 10">Nucleus</location>
    </subcellularLocation>
</comment>
<dbReference type="SMART" id="SM00389">
    <property type="entry name" value="HOX"/>
    <property type="match status" value="1"/>
</dbReference>
<keyword evidence="8 9" id="KW-0539">Nucleus</keyword>
<dbReference type="GO" id="GO:0014028">
    <property type="term" value="P:notochord formation"/>
    <property type="evidence" value="ECO:0007669"/>
    <property type="project" value="UniProtKB-ARBA"/>
</dbReference>
<dbReference type="PROSITE" id="PS50071">
    <property type="entry name" value="HOMEOBOX_2"/>
    <property type="match status" value="1"/>
</dbReference>
<evidence type="ECO:0000256" key="4">
    <source>
        <dbReference type="ARBA" id="ARBA00023015"/>
    </source>
</evidence>
<evidence type="ECO:0000256" key="2">
    <source>
        <dbReference type="ARBA" id="ARBA00022473"/>
    </source>
</evidence>
<feature type="domain" description="Homeobox" evidence="12">
    <location>
        <begin position="109"/>
        <end position="169"/>
    </location>
</feature>
<dbReference type="OMA" id="GSPCKMK"/>
<gene>
    <name evidence="14" type="primary">LOC112542960</name>
</gene>
<dbReference type="FunFam" id="1.10.10.60:FF:000450">
    <property type="entry name" value="Homeobox protein notochord"/>
    <property type="match status" value="1"/>
</dbReference>
<sequence length="210" mass="23246">MDGKPLGVQETLLGRERKPLTEQTPRPLPTRLDEELPPARSSLGGLGQLLFTALCAGLRQTPGCCSRRPNSGPGHQEEGQPGPGRQFSPRCAAAGSLGPPLPWRPGSPCKMKRVRTVFTPEQLERLEKEFLKQQYMVGSERVDLAATLQLTETQVKVWFQNRRIRWRKQSLEQKAAKLSSQFGTTQTQAAPVGHLDRQDSGGEENVNVDL</sequence>
<feature type="compositionally biased region" description="Polar residues" evidence="11">
    <location>
        <begin position="178"/>
        <end position="189"/>
    </location>
</feature>
<accession>A0A9F5N053</accession>
<evidence type="ECO:0000313" key="13">
    <source>
        <dbReference type="Proteomes" id="UP000695026"/>
    </source>
</evidence>
<dbReference type="InterPro" id="IPR017970">
    <property type="entry name" value="Homeobox_CS"/>
</dbReference>
<evidence type="ECO:0000256" key="10">
    <source>
        <dbReference type="RuleBase" id="RU000682"/>
    </source>
</evidence>
<evidence type="ECO:0000256" key="5">
    <source>
        <dbReference type="ARBA" id="ARBA00023125"/>
    </source>
</evidence>
<dbReference type="GO" id="GO:0005634">
    <property type="term" value="C:nucleus"/>
    <property type="evidence" value="ECO:0007669"/>
    <property type="project" value="UniProtKB-SubCell"/>
</dbReference>
<keyword evidence="6 9" id="KW-0371">Homeobox</keyword>
<dbReference type="GO" id="GO:0000978">
    <property type="term" value="F:RNA polymerase II cis-regulatory region sequence-specific DNA binding"/>
    <property type="evidence" value="ECO:0007669"/>
    <property type="project" value="TreeGrafter"/>
</dbReference>
<dbReference type="GO" id="GO:0007417">
    <property type="term" value="P:central nervous system development"/>
    <property type="evidence" value="ECO:0007669"/>
    <property type="project" value="TreeGrafter"/>
</dbReference>
<dbReference type="PRINTS" id="PR00024">
    <property type="entry name" value="HOMEOBOX"/>
</dbReference>
<feature type="DNA-binding region" description="Homeobox" evidence="9">
    <location>
        <begin position="111"/>
        <end position="170"/>
    </location>
</feature>
<dbReference type="GeneID" id="112542960"/>
<protein>
    <submittedName>
        <fullName evidence="14">Homeobox protein not2-like</fullName>
    </submittedName>
</protein>
<evidence type="ECO:0000256" key="3">
    <source>
        <dbReference type="ARBA" id="ARBA00022491"/>
    </source>
</evidence>
<dbReference type="RefSeq" id="XP_025032764.1">
    <property type="nucleotide sequence ID" value="XM_025176996.1"/>
</dbReference>
<evidence type="ECO:0000256" key="11">
    <source>
        <dbReference type="SAM" id="MobiDB-lite"/>
    </source>
</evidence>
<organism evidence="13 14">
    <name type="scientific">Python bivittatus</name>
    <name type="common">Burmese python</name>
    <name type="synonym">Python molurus bivittatus</name>
    <dbReference type="NCBI Taxonomy" id="176946"/>
    <lineage>
        <taxon>Eukaryota</taxon>
        <taxon>Metazoa</taxon>
        <taxon>Chordata</taxon>
        <taxon>Craniata</taxon>
        <taxon>Vertebrata</taxon>
        <taxon>Euteleostomi</taxon>
        <taxon>Lepidosauria</taxon>
        <taxon>Squamata</taxon>
        <taxon>Bifurcata</taxon>
        <taxon>Unidentata</taxon>
        <taxon>Episquamata</taxon>
        <taxon>Toxicofera</taxon>
        <taxon>Serpentes</taxon>
        <taxon>Henophidia</taxon>
        <taxon>Pythonidae</taxon>
        <taxon>Python</taxon>
    </lineage>
</organism>
<keyword evidence="3" id="KW-0678">Repressor</keyword>
<dbReference type="GO" id="GO:0030182">
    <property type="term" value="P:neuron differentiation"/>
    <property type="evidence" value="ECO:0007669"/>
    <property type="project" value="TreeGrafter"/>
</dbReference>
<evidence type="ECO:0000256" key="6">
    <source>
        <dbReference type="ARBA" id="ARBA00023155"/>
    </source>
</evidence>
<keyword evidence="13" id="KW-1185">Reference proteome</keyword>
<dbReference type="Pfam" id="PF00046">
    <property type="entry name" value="Homeodomain"/>
    <property type="match status" value="1"/>
</dbReference>
<evidence type="ECO:0000259" key="12">
    <source>
        <dbReference type="PROSITE" id="PS50071"/>
    </source>
</evidence>
<dbReference type="InterPro" id="IPR050877">
    <property type="entry name" value="EMX-VAX-Noto_Homeobox_TFs"/>
</dbReference>